<evidence type="ECO:0000256" key="4">
    <source>
        <dbReference type="ARBA" id="ARBA00023125"/>
    </source>
</evidence>
<reference evidence="9" key="1">
    <citation type="submission" date="2025-08" db="UniProtKB">
        <authorList>
            <consortium name="RefSeq"/>
        </authorList>
    </citation>
    <scope>IDENTIFICATION</scope>
    <source>
        <tissue evidence="9">Whole sample</tissue>
    </source>
</reference>
<dbReference type="InterPro" id="IPR038441">
    <property type="entry name" value="THAP_Znf_sf"/>
</dbReference>
<dbReference type="AlphaFoldDB" id="A0A8B8B5B3"/>
<accession>A0A8B8B5B3</accession>
<dbReference type="OrthoDB" id="6131652at2759"/>
<dbReference type="RefSeq" id="XP_022298371.1">
    <property type="nucleotide sequence ID" value="XM_022442663.1"/>
</dbReference>
<sequence>MGKDYCSIKGCHNTTGIIGRFGKRVKLHHLPKKQSLKSAWLRAISRSNYKGGHFTYVCSDHFPHGDGRTWKHEVPTLFLPQKTEKTTKLRSTKNSTHSEMELESVEDVDTDAAPDSLEYSTGSSSILMDHQYSSQLEAVETEVVPSGNHSLHTDSDNNGG</sequence>
<keyword evidence="1" id="KW-0479">Metal-binding</keyword>
<feature type="compositionally biased region" description="Acidic residues" evidence="6">
    <location>
        <begin position="101"/>
        <end position="112"/>
    </location>
</feature>
<dbReference type="SMART" id="SM00980">
    <property type="entry name" value="THAP"/>
    <property type="match status" value="1"/>
</dbReference>
<dbReference type="PROSITE" id="PS50950">
    <property type="entry name" value="ZF_THAP"/>
    <property type="match status" value="1"/>
</dbReference>
<dbReference type="GO" id="GO:0008270">
    <property type="term" value="F:zinc ion binding"/>
    <property type="evidence" value="ECO:0007669"/>
    <property type="project" value="UniProtKB-KW"/>
</dbReference>
<evidence type="ECO:0000256" key="3">
    <source>
        <dbReference type="ARBA" id="ARBA00022833"/>
    </source>
</evidence>
<dbReference type="KEGG" id="cvn:111107452"/>
<organism evidence="8 9">
    <name type="scientific">Crassostrea virginica</name>
    <name type="common">Eastern oyster</name>
    <dbReference type="NCBI Taxonomy" id="6565"/>
    <lineage>
        <taxon>Eukaryota</taxon>
        <taxon>Metazoa</taxon>
        <taxon>Spiralia</taxon>
        <taxon>Lophotrochozoa</taxon>
        <taxon>Mollusca</taxon>
        <taxon>Bivalvia</taxon>
        <taxon>Autobranchia</taxon>
        <taxon>Pteriomorphia</taxon>
        <taxon>Ostreida</taxon>
        <taxon>Ostreoidea</taxon>
        <taxon>Ostreidae</taxon>
        <taxon>Crassostrea</taxon>
    </lineage>
</organism>
<name>A0A8B8B5B3_CRAVI</name>
<feature type="region of interest" description="Disordered" evidence="6">
    <location>
        <begin position="141"/>
        <end position="160"/>
    </location>
</feature>
<dbReference type="GeneID" id="111107452"/>
<gene>
    <name evidence="9" type="primary">LOC111107452</name>
</gene>
<feature type="compositionally biased region" description="Basic and acidic residues" evidence="6">
    <location>
        <begin position="151"/>
        <end position="160"/>
    </location>
</feature>
<dbReference type="GO" id="GO:0003677">
    <property type="term" value="F:DNA binding"/>
    <property type="evidence" value="ECO:0007669"/>
    <property type="project" value="UniProtKB-UniRule"/>
</dbReference>
<keyword evidence="2 5" id="KW-0863">Zinc-finger</keyword>
<dbReference type="Proteomes" id="UP000694844">
    <property type="component" value="Chromosome 8"/>
</dbReference>
<evidence type="ECO:0000256" key="2">
    <source>
        <dbReference type="ARBA" id="ARBA00022771"/>
    </source>
</evidence>
<proteinExistence type="predicted"/>
<dbReference type="InterPro" id="IPR006612">
    <property type="entry name" value="THAP_Znf"/>
</dbReference>
<keyword evidence="8" id="KW-1185">Reference proteome</keyword>
<dbReference type="SUPFAM" id="SSF57716">
    <property type="entry name" value="Glucocorticoid receptor-like (DNA-binding domain)"/>
    <property type="match status" value="1"/>
</dbReference>
<dbReference type="Pfam" id="PF05485">
    <property type="entry name" value="THAP"/>
    <property type="match status" value="1"/>
</dbReference>
<keyword evidence="4 5" id="KW-0238">DNA-binding</keyword>
<feature type="domain" description="THAP-type" evidence="7">
    <location>
        <begin position="1"/>
        <end position="78"/>
    </location>
</feature>
<dbReference type="Gene3D" id="6.20.210.20">
    <property type="entry name" value="THAP domain"/>
    <property type="match status" value="1"/>
</dbReference>
<feature type="region of interest" description="Disordered" evidence="6">
    <location>
        <begin position="81"/>
        <end position="124"/>
    </location>
</feature>
<protein>
    <submittedName>
        <fullName evidence="9">Uncharacterized protein LOC111107452</fullName>
    </submittedName>
</protein>
<evidence type="ECO:0000256" key="6">
    <source>
        <dbReference type="SAM" id="MobiDB-lite"/>
    </source>
</evidence>
<keyword evidence="3" id="KW-0862">Zinc</keyword>
<evidence type="ECO:0000313" key="8">
    <source>
        <dbReference type="Proteomes" id="UP000694844"/>
    </source>
</evidence>
<evidence type="ECO:0000313" key="9">
    <source>
        <dbReference type="RefSeq" id="XP_022298371.1"/>
    </source>
</evidence>
<evidence type="ECO:0000256" key="5">
    <source>
        <dbReference type="PROSITE-ProRule" id="PRU00309"/>
    </source>
</evidence>
<evidence type="ECO:0000256" key="1">
    <source>
        <dbReference type="ARBA" id="ARBA00022723"/>
    </source>
</evidence>
<evidence type="ECO:0000259" key="7">
    <source>
        <dbReference type="PROSITE" id="PS50950"/>
    </source>
</evidence>